<dbReference type="AlphaFoldDB" id="A0A944MGW5"/>
<evidence type="ECO:0000313" key="3">
    <source>
        <dbReference type="EMBL" id="MBT2991227.1"/>
    </source>
</evidence>
<feature type="chain" id="PRO_5037899101" description="VPLPA-CTERM sorting domain-containing protein" evidence="2">
    <location>
        <begin position="30"/>
        <end position="187"/>
    </location>
</feature>
<keyword evidence="1" id="KW-0812">Transmembrane</keyword>
<gene>
    <name evidence="3" type="ORF">KME65_19880</name>
</gene>
<evidence type="ECO:0000256" key="1">
    <source>
        <dbReference type="SAM" id="Phobius"/>
    </source>
</evidence>
<keyword evidence="1" id="KW-1133">Transmembrane helix</keyword>
<organism evidence="3 4">
    <name type="scientific">Candidatus Thiodiazotropha taylori</name>
    <dbReference type="NCBI Taxonomy" id="2792791"/>
    <lineage>
        <taxon>Bacteria</taxon>
        <taxon>Pseudomonadati</taxon>
        <taxon>Pseudomonadota</taxon>
        <taxon>Gammaproteobacteria</taxon>
        <taxon>Chromatiales</taxon>
        <taxon>Sedimenticolaceae</taxon>
        <taxon>Candidatus Thiodiazotropha</taxon>
    </lineage>
</organism>
<protein>
    <recommendedName>
        <fullName evidence="5">VPLPA-CTERM sorting domain-containing protein</fullName>
    </recommendedName>
</protein>
<reference evidence="3 4" key="1">
    <citation type="submission" date="2021-05" db="EMBL/GenBank/DDBJ databases">
        <title>Genetic and Functional Diversity in Clade A Lucinid endosymbionts from the Bahamas.</title>
        <authorList>
            <person name="Giani N.M."/>
            <person name="Engel A.S."/>
            <person name="Campbell B.J."/>
        </authorList>
    </citation>
    <scope>NUCLEOTIDE SEQUENCE [LARGE SCALE GENOMIC DNA]</scope>
    <source>
        <strain evidence="3">LUC16012Gg_MoonRockCtena</strain>
    </source>
</reference>
<accession>A0A944MGW5</accession>
<keyword evidence="2" id="KW-0732">Signal</keyword>
<feature type="transmembrane region" description="Helical" evidence="1">
    <location>
        <begin position="162"/>
        <end position="181"/>
    </location>
</feature>
<dbReference type="Proteomes" id="UP000770889">
    <property type="component" value="Unassembled WGS sequence"/>
</dbReference>
<feature type="signal peptide" evidence="2">
    <location>
        <begin position="1"/>
        <end position="29"/>
    </location>
</feature>
<comment type="caution">
    <text evidence="3">The sequence shown here is derived from an EMBL/GenBank/DDBJ whole genome shotgun (WGS) entry which is preliminary data.</text>
</comment>
<evidence type="ECO:0008006" key="5">
    <source>
        <dbReference type="Google" id="ProtNLM"/>
    </source>
</evidence>
<evidence type="ECO:0000256" key="2">
    <source>
        <dbReference type="SAM" id="SignalP"/>
    </source>
</evidence>
<dbReference type="EMBL" id="JAHHGM010000031">
    <property type="protein sequence ID" value="MBT2991227.1"/>
    <property type="molecule type" value="Genomic_DNA"/>
</dbReference>
<proteinExistence type="predicted"/>
<evidence type="ECO:0000313" key="4">
    <source>
        <dbReference type="Proteomes" id="UP000770889"/>
    </source>
</evidence>
<keyword evidence="1" id="KW-0472">Membrane</keyword>
<name>A0A944MGW5_9GAMM</name>
<sequence>MFFVKRFNTLLKPWLLLTLTALPLSAAQAATVQFNGTGVATGITNLAVGSSNYNVDFIFTLSHNDWVNNFDVTNQTEADAVLQAIAAEFDASGVTTVEHQGNSSTFNLASATLWYGSNGTSLLGRNIDKQSFSASDIWGNFIGGSTAPLNNNLPFAVDLTPVPVPAAVWLFGSGLLGLIGLKKKYKS</sequence>